<keyword evidence="2" id="KW-0645">Protease</keyword>
<evidence type="ECO:0000256" key="5">
    <source>
        <dbReference type="ARBA" id="ARBA00022801"/>
    </source>
</evidence>
<evidence type="ECO:0000256" key="1">
    <source>
        <dbReference type="ARBA" id="ARBA00005234"/>
    </source>
</evidence>
<dbReference type="GeneID" id="113088889"/>
<evidence type="ECO:0000256" key="4">
    <source>
        <dbReference type="ARBA" id="ARBA00022771"/>
    </source>
</evidence>
<dbReference type="GO" id="GO:0006508">
    <property type="term" value="P:proteolysis"/>
    <property type="evidence" value="ECO:0007669"/>
    <property type="project" value="UniProtKB-KW"/>
</dbReference>
<evidence type="ECO:0000259" key="10">
    <source>
        <dbReference type="PROSITE" id="PS50600"/>
    </source>
</evidence>
<protein>
    <submittedName>
        <fullName evidence="12">Uncharacterized protein LOC113088889</fullName>
    </submittedName>
</protein>
<dbReference type="InterPro" id="IPR038765">
    <property type="entry name" value="Papain-like_cys_pep_sf"/>
</dbReference>
<dbReference type="InterPro" id="IPR003653">
    <property type="entry name" value="Peptidase_C48_C"/>
</dbReference>
<dbReference type="OrthoDB" id="413122at2759"/>
<dbReference type="Gene3D" id="3.30.40.10">
    <property type="entry name" value="Zinc/RING finger domain, C3HC4 (zinc finger)"/>
    <property type="match status" value="1"/>
</dbReference>
<dbReference type="Pfam" id="PF00628">
    <property type="entry name" value="PHD"/>
    <property type="match status" value="1"/>
</dbReference>
<comment type="similarity">
    <text evidence="1">Belongs to the peptidase C48 family.</text>
</comment>
<dbReference type="GO" id="GO:0008234">
    <property type="term" value="F:cysteine-type peptidase activity"/>
    <property type="evidence" value="ECO:0007669"/>
    <property type="project" value="InterPro"/>
</dbReference>
<reference evidence="12" key="1">
    <citation type="submission" date="2025-08" db="UniProtKB">
        <authorList>
            <consortium name="RefSeq"/>
        </authorList>
    </citation>
    <scope>IDENTIFICATION</scope>
    <source>
        <strain evidence="12">Wakin</strain>
        <tissue evidence="12">Muscle</tissue>
    </source>
</reference>
<keyword evidence="3" id="KW-0479">Metal-binding</keyword>
<evidence type="ECO:0000256" key="7">
    <source>
        <dbReference type="PROSITE-ProRule" id="PRU00146"/>
    </source>
</evidence>
<dbReference type="SUPFAM" id="SSF54001">
    <property type="entry name" value="Cysteine proteinases"/>
    <property type="match status" value="1"/>
</dbReference>
<evidence type="ECO:0000256" key="2">
    <source>
        <dbReference type="ARBA" id="ARBA00022670"/>
    </source>
</evidence>
<dbReference type="InterPro" id="IPR019787">
    <property type="entry name" value="Znf_PHD-finger"/>
</dbReference>
<sequence length="415" mass="48040">MEKSQWDLKHIRFTSGRLTRLDDFVAQYRISHTALLKEYEDSERVFRRKTYRVEKEIWKEKQQKKRGRYVSPIPKPFPFKTSKKKSSVSEGPIGKQISPPQPRSSLEGDHENIVDIKSKTTATPQNQLTTLWKRRDTEVVVSVVPTQTKVTSFIIHHSELCTLRPHQWLNGEIIEALFHIAASELEIGNSIYILNHYMAGVILFGEKPQLARQKLSKINLNNYQGIVSFVNIDNVHWKFLFINAVNHTVYLVDPSRSPTEKDDSIHAAQKLSEYIQMRNTQQRKTEWQNIQWKGGVMTHSVQQDGSSCGVIVVLMAREIMKAFPNVPILQFGTSRKEMANERKMMALQILKASVFDEAENCSMCSLKKPTGCVHRFINWIQCDSCERWYHEKCLGMAKEDLEQARANRWSCILCS</sequence>
<dbReference type="RefSeq" id="XP_026111643.1">
    <property type="nucleotide sequence ID" value="XM_026255858.1"/>
</dbReference>
<dbReference type="Pfam" id="PF02902">
    <property type="entry name" value="Peptidase_C48"/>
    <property type="match status" value="1"/>
</dbReference>
<evidence type="ECO:0000259" key="9">
    <source>
        <dbReference type="PROSITE" id="PS50016"/>
    </source>
</evidence>
<dbReference type="InterPro" id="IPR001965">
    <property type="entry name" value="Znf_PHD"/>
</dbReference>
<dbReference type="AlphaFoldDB" id="A0A6P6NST3"/>
<dbReference type="KEGG" id="caua:113088889"/>
<evidence type="ECO:0000313" key="11">
    <source>
        <dbReference type="Proteomes" id="UP000515129"/>
    </source>
</evidence>
<keyword evidence="11" id="KW-1185">Reference proteome</keyword>
<dbReference type="SMART" id="SM00249">
    <property type="entry name" value="PHD"/>
    <property type="match status" value="1"/>
</dbReference>
<dbReference type="PROSITE" id="PS01359">
    <property type="entry name" value="ZF_PHD_1"/>
    <property type="match status" value="1"/>
</dbReference>
<accession>A0A6P6NST3</accession>
<evidence type="ECO:0000256" key="8">
    <source>
        <dbReference type="SAM" id="MobiDB-lite"/>
    </source>
</evidence>
<dbReference type="InterPro" id="IPR013083">
    <property type="entry name" value="Znf_RING/FYVE/PHD"/>
</dbReference>
<dbReference type="InterPro" id="IPR019786">
    <property type="entry name" value="Zinc_finger_PHD-type_CS"/>
</dbReference>
<dbReference type="Gene3D" id="3.40.395.10">
    <property type="entry name" value="Adenoviral Proteinase, Chain A"/>
    <property type="match status" value="1"/>
</dbReference>
<feature type="region of interest" description="Disordered" evidence="8">
    <location>
        <begin position="69"/>
        <end position="108"/>
    </location>
</feature>
<feature type="domain" description="PHD-type" evidence="9">
    <location>
        <begin position="358"/>
        <end position="415"/>
    </location>
</feature>
<proteinExistence type="inferred from homology"/>
<organism evidence="11 12">
    <name type="scientific">Carassius auratus</name>
    <name type="common">Goldfish</name>
    <dbReference type="NCBI Taxonomy" id="7957"/>
    <lineage>
        <taxon>Eukaryota</taxon>
        <taxon>Metazoa</taxon>
        <taxon>Chordata</taxon>
        <taxon>Craniata</taxon>
        <taxon>Vertebrata</taxon>
        <taxon>Euteleostomi</taxon>
        <taxon>Actinopterygii</taxon>
        <taxon>Neopterygii</taxon>
        <taxon>Teleostei</taxon>
        <taxon>Ostariophysi</taxon>
        <taxon>Cypriniformes</taxon>
        <taxon>Cyprinidae</taxon>
        <taxon>Cyprininae</taxon>
        <taxon>Carassius</taxon>
    </lineage>
</organism>
<dbReference type="PROSITE" id="PS50016">
    <property type="entry name" value="ZF_PHD_2"/>
    <property type="match status" value="1"/>
</dbReference>
<evidence type="ECO:0000313" key="12">
    <source>
        <dbReference type="RefSeq" id="XP_026111643.1"/>
    </source>
</evidence>
<keyword evidence="4 7" id="KW-0863">Zinc-finger</keyword>
<dbReference type="InterPro" id="IPR011011">
    <property type="entry name" value="Znf_FYVE_PHD"/>
</dbReference>
<feature type="domain" description="Ubiquitin-like protease family profile" evidence="10">
    <location>
        <begin position="153"/>
        <end position="319"/>
    </location>
</feature>
<evidence type="ECO:0000256" key="6">
    <source>
        <dbReference type="ARBA" id="ARBA00022833"/>
    </source>
</evidence>
<gene>
    <name evidence="12" type="primary">LOC113088889</name>
</gene>
<dbReference type="PROSITE" id="PS50600">
    <property type="entry name" value="ULP_PROTEASE"/>
    <property type="match status" value="1"/>
</dbReference>
<keyword evidence="5" id="KW-0378">Hydrolase</keyword>
<dbReference type="GO" id="GO:0008270">
    <property type="term" value="F:zinc ion binding"/>
    <property type="evidence" value="ECO:0007669"/>
    <property type="project" value="UniProtKB-KW"/>
</dbReference>
<keyword evidence="6" id="KW-0862">Zinc</keyword>
<evidence type="ECO:0000256" key="3">
    <source>
        <dbReference type="ARBA" id="ARBA00022723"/>
    </source>
</evidence>
<dbReference type="Proteomes" id="UP000515129">
    <property type="component" value="Unplaced"/>
</dbReference>
<dbReference type="SUPFAM" id="SSF57903">
    <property type="entry name" value="FYVE/PHD zinc finger"/>
    <property type="match status" value="1"/>
</dbReference>
<name>A0A6P6NST3_CARAU</name>